<protein>
    <submittedName>
        <fullName evidence="6">LysR family transcriptional regulator</fullName>
    </submittedName>
</protein>
<dbReference type="InterPro" id="IPR000847">
    <property type="entry name" value="LysR_HTH_N"/>
</dbReference>
<dbReference type="InterPro" id="IPR036388">
    <property type="entry name" value="WH-like_DNA-bd_sf"/>
</dbReference>
<evidence type="ECO:0000313" key="6">
    <source>
        <dbReference type="EMBL" id="ATA53570.1"/>
    </source>
</evidence>
<evidence type="ECO:0000256" key="4">
    <source>
        <dbReference type="ARBA" id="ARBA00023163"/>
    </source>
</evidence>
<evidence type="ECO:0000256" key="2">
    <source>
        <dbReference type="ARBA" id="ARBA00023015"/>
    </source>
</evidence>
<keyword evidence="4" id="KW-0804">Transcription</keyword>
<sequence>MNLRALRYFCEVVETESANLAASRLHVVPAAVSMQIAQLEEQLGGKLFDRATRPMKLTPLGRFLYPKARALLSDTQRMFEEAKELSLGRSGWLSIGFTRSTIFSVLPDAVRAMKASAPKVRIDLTEILTEHQGEALRNGLIHVGLARTIGPFVSEDDLECIPLFSEPLLAALPSVDPLARRKVLNPRDLNDASFISYPKDPNSSFARHTLQALEAAGVRPRIGYEAKEIHTALGLVAAGLGFTLVGKSVADSNRSDIRFLPVRGVKTMANVFAIRRKGVAHQLADVFLDIASMQSLTR</sequence>
<accession>A0A250DGV7</accession>
<evidence type="ECO:0000256" key="3">
    <source>
        <dbReference type="ARBA" id="ARBA00023125"/>
    </source>
</evidence>
<dbReference type="InterPro" id="IPR036390">
    <property type="entry name" value="WH_DNA-bd_sf"/>
</dbReference>
<evidence type="ECO:0000256" key="1">
    <source>
        <dbReference type="ARBA" id="ARBA00009437"/>
    </source>
</evidence>
<dbReference type="EMBL" id="CP023284">
    <property type="protein sequence ID" value="ATA53570.1"/>
    <property type="molecule type" value="Genomic_DNA"/>
</dbReference>
<dbReference type="SUPFAM" id="SSF46785">
    <property type="entry name" value="Winged helix' DNA-binding domain"/>
    <property type="match status" value="1"/>
</dbReference>
<keyword evidence="2" id="KW-0805">Transcription regulation</keyword>
<dbReference type="KEGG" id="vbo:CKY39_10335"/>
<dbReference type="PANTHER" id="PTHR30346:SF17">
    <property type="entry name" value="LYSR FAMILY TRANSCRIPTIONAL REGULATOR"/>
    <property type="match status" value="1"/>
</dbReference>
<dbReference type="InterPro" id="IPR005119">
    <property type="entry name" value="LysR_subst-bd"/>
</dbReference>
<reference evidence="6 7" key="1">
    <citation type="submission" date="2017-09" db="EMBL/GenBank/DDBJ databases">
        <title>The diverse metabolic capabilities of V. boronicumulans make it an excellent choice for continued studies on novel biodegradation.</title>
        <authorList>
            <person name="Sun S."/>
        </authorList>
    </citation>
    <scope>NUCLEOTIDE SEQUENCE [LARGE SCALE GENOMIC DNA]</scope>
    <source>
        <strain evidence="6 7">J1</strain>
    </source>
</reference>
<dbReference type="AlphaFoldDB" id="A0A250DGV7"/>
<organism evidence="6 7">
    <name type="scientific">Variovorax boronicumulans</name>
    <dbReference type="NCBI Taxonomy" id="436515"/>
    <lineage>
        <taxon>Bacteria</taxon>
        <taxon>Pseudomonadati</taxon>
        <taxon>Pseudomonadota</taxon>
        <taxon>Betaproteobacteria</taxon>
        <taxon>Burkholderiales</taxon>
        <taxon>Comamonadaceae</taxon>
        <taxon>Variovorax</taxon>
    </lineage>
</organism>
<dbReference type="Pfam" id="PF03466">
    <property type="entry name" value="LysR_substrate"/>
    <property type="match status" value="1"/>
</dbReference>
<dbReference type="Pfam" id="PF00126">
    <property type="entry name" value="HTH_1"/>
    <property type="match status" value="1"/>
</dbReference>
<evidence type="ECO:0000313" key="7">
    <source>
        <dbReference type="Proteomes" id="UP000217154"/>
    </source>
</evidence>
<dbReference type="Proteomes" id="UP000217154">
    <property type="component" value="Chromosome"/>
</dbReference>
<keyword evidence="3" id="KW-0238">DNA-binding</keyword>
<feature type="domain" description="HTH lysR-type" evidence="5">
    <location>
        <begin position="1"/>
        <end position="58"/>
    </location>
</feature>
<dbReference type="CDD" id="cd08414">
    <property type="entry name" value="PBP2_LTTR_aromatics_like"/>
    <property type="match status" value="1"/>
</dbReference>
<dbReference type="PANTHER" id="PTHR30346">
    <property type="entry name" value="TRANSCRIPTIONAL DUAL REGULATOR HCAR-RELATED"/>
    <property type="match status" value="1"/>
</dbReference>
<dbReference type="FunFam" id="1.10.10.10:FF:000001">
    <property type="entry name" value="LysR family transcriptional regulator"/>
    <property type="match status" value="1"/>
</dbReference>
<dbReference type="GO" id="GO:0003700">
    <property type="term" value="F:DNA-binding transcription factor activity"/>
    <property type="evidence" value="ECO:0007669"/>
    <property type="project" value="InterPro"/>
</dbReference>
<dbReference type="RefSeq" id="WP_095744371.1">
    <property type="nucleotide sequence ID" value="NZ_CP023284.1"/>
</dbReference>
<name>A0A250DGV7_9BURK</name>
<dbReference type="SUPFAM" id="SSF53850">
    <property type="entry name" value="Periplasmic binding protein-like II"/>
    <property type="match status" value="1"/>
</dbReference>
<dbReference type="GO" id="GO:0032993">
    <property type="term" value="C:protein-DNA complex"/>
    <property type="evidence" value="ECO:0007669"/>
    <property type="project" value="TreeGrafter"/>
</dbReference>
<evidence type="ECO:0000259" key="5">
    <source>
        <dbReference type="PROSITE" id="PS50931"/>
    </source>
</evidence>
<proteinExistence type="inferred from homology"/>
<dbReference type="PROSITE" id="PS50931">
    <property type="entry name" value="HTH_LYSR"/>
    <property type="match status" value="1"/>
</dbReference>
<dbReference type="Gene3D" id="1.10.10.10">
    <property type="entry name" value="Winged helix-like DNA-binding domain superfamily/Winged helix DNA-binding domain"/>
    <property type="match status" value="1"/>
</dbReference>
<dbReference type="GO" id="GO:0003677">
    <property type="term" value="F:DNA binding"/>
    <property type="evidence" value="ECO:0007669"/>
    <property type="project" value="UniProtKB-KW"/>
</dbReference>
<gene>
    <name evidence="6" type="ORF">CKY39_10335</name>
</gene>
<dbReference type="Gene3D" id="3.40.190.10">
    <property type="entry name" value="Periplasmic binding protein-like II"/>
    <property type="match status" value="2"/>
</dbReference>
<comment type="similarity">
    <text evidence="1">Belongs to the LysR transcriptional regulatory family.</text>
</comment>